<protein>
    <submittedName>
        <fullName evidence="2">DUF378 domain-containing protein</fullName>
    </submittedName>
</protein>
<proteinExistence type="predicted"/>
<gene>
    <name evidence="2" type="ORF">COU33_01920</name>
</gene>
<dbReference type="Proteomes" id="UP000229362">
    <property type="component" value="Unassembled WGS sequence"/>
</dbReference>
<dbReference type="PANTHER" id="PTHR37304">
    <property type="entry name" value="MEMBRANE PROTEIN-RELATED"/>
    <property type="match status" value="1"/>
</dbReference>
<dbReference type="PANTHER" id="PTHR37304:SF1">
    <property type="entry name" value="MEMBRANE PROTEIN"/>
    <property type="match status" value="1"/>
</dbReference>
<name>A0A2M6W1J0_9BACT</name>
<dbReference type="EMBL" id="PFBZ01000082">
    <property type="protein sequence ID" value="PIT86652.1"/>
    <property type="molecule type" value="Genomic_DNA"/>
</dbReference>
<evidence type="ECO:0000313" key="3">
    <source>
        <dbReference type="Proteomes" id="UP000229362"/>
    </source>
</evidence>
<dbReference type="AlphaFoldDB" id="A0A2M6W1J0"/>
<reference evidence="3" key="1">
    <citation type="submission" date="2017-09" db="EMBL/GenBank/DDBJ databases">
        <title>Depth-based differentiation of microbial function through sediment-hosted aquifers and enrichment of novel symbionts in the deep terrestrial subsurface.</title>
        <authorList>
            <person name="Probst A.J."/>
            <person name="Ladd B."/>
            <person name="Jarett J.K."/>
            <person name="Geller-Mcgrath D.E."/>
            <person name="Sieber C.M.K."/>
            <person name="Emerson J.B."/>
            <person name="Anantharaman K."/>
            <person name="Thomas B.C."/>
            <person name="Malmstrom R."/>
            <person name="Stieglmeier M."/>
            <person name="Klingl A."/>
            <person name="Woyke T."/>
            <person name="Ryan C.M."/>
            <person name="Banfield J.F."/>
        </authorList>
    </citation>
    <scope>NUCLEOTIDE SEQUENCE [LARGE SCALE GENOMIC DNA]</scope>
</reference>
<accession>A0A2M6W1J0</accession>
<dbReference type="Pfam" id="PF04070">
    <property type="entry name" value="DUF378"/>
    <property type="match status" value="1"/>
</dbReference>
<sequence length="86" mass="9388">MKGKCTPKKVSWLLLFIGGLNWGLVGAFDWNLVHALFGSVSWLERLIYVLVGLAALMSLMHCKCKTCMSCCGGSCGKKEGGDMMKK</sequence>
<evidence type="ECO:0000256" key="1">
    <source>
        <dbReference type="SAM" id="Phobius"/>
    </source>
</evidence>
<comment type="caution">
    <text evidence="2">The sequence shown here is derived from an EMBL/GenBank/DDBJ whole genome shotgun (WGS) entry which is preliminary data.</text>
</comment>
<feature type="transmembrane region" description="Helical" evidence="1">
    <location>
        <begin position="12"/>
        <end position="30"/>
    </location>
</feature>
<keyword evidence="1" id="KW-0472">Membrane</keyword>
<organism evidence="2 3">
    <name type="scientific">Candidatus Magasanikbacteria bacterium CG10_big_fil_rev_8_21_14_0_10_43_6</name>
    <dbReference type="NCBI Taxonomy" id="1974650"/>
    <lineage>
        <taxon>Bacteria</taxon>
        <taxon>Candidatus Magasanikiibacteriota</taxon>
    </lineage>
</organism>
<dbReference type="InterPro" id="IPR007211">
    <property type="entry name" value="DUF378"/>
</dbReference>
<feature type="transmembrane region" description="Helical" evidence="1">
    <location>
        <begin position="42"/>
        <end position="59"/>
    </location>
</feature>
<evidence type="ECO:0000313" key="2">
    <source>
        <dbReference type="EMBL" id="PIT86652.1"/>
    </source>
</evidence>
<keyword evidence="1" id="KW-1133">Transmembrane helix</keyword>
<keyword evidence="1" id="KW-0812">Transmembrane</keyword>